<dbReference type="OrthoDB" id="9812962at2"/>
<keyword evidence="1" id="KW-0732">Signal</keyword>
<evidence type="ECO:0000259" key="2">
    <source>
        <dbReference type="Pfam" id="PF05257"/>
    </source>
</evidence>
<name>A0A2Y9BTH4_9MICO</name>
<proteinExistence type="predicted"/>
<gene>
    <name evidence="3" type="ORF">SAMN04489750_1363</name>
</gene>
<dbReference type="AlphaFoldDB" id="A0A2Y9BTH4"/>
<protein>
    <submittedName>
        <fullName evidence="3">CHAP domain-containing protein</fullName>
    </submittedName>
</protein>
<dbReference type="Pfam" id="PF05257">
    <property type="entry name" value="CHAP"/>
    <property type="match status" value="1"/>
</dbReference>
<keyword evidence="4" id="KW-1185">Reference proteome</keyword>
<accession>A0A2Y9BTH4</accession>
<dbReference type="EMBL" id="UESZ01000001">
    <property type="protein sequence ID" value="SSA34062.1"/>
    <property type="molecule type" value="Genomic_DNA"/>
</dbReference>
<evidence type="ECO:0000256" key="1">
    <source>
        <dbReference type="SAM" id="SignalP"/>
    </source>
</evidence>
<sequence length="193" mass="20292">MSRRSVVALGLTCAALLAGCSGTPETSATFPALPSATGSTAGFPATRGLTATQLRVVTVAREQFEHPQSATTYSQGVDEAWCADFVSWVMKTAGTPLRNPNSGGWRIPGVYTLQDYFTKVGRFHRGGSAYRPVIGDVVMYDTPNRWGNHTNLVVATSGDSFTTVGGNQPGGITVTTQNVTDAGILGYGSLPRT</sequence>
<evidence type="ECO:0000313" key="4">
    <source>
        <dbReference type="Proteomes" id="UP000250028"/>
    </source>
</evidence>
<feature type="chain" id="PRO_5039692208" evidence="1">
    <location>
        <begin position="19"/>
        <end position="193"/>
    </location>
</feature>
<dbReference type="Proteomes" id="UP000250028">
    <property type="component" value="Unassembled WGS sequence"/>
</dbReference>
<reference evidence="4" key="1">
    <citation type="submission" date="2016-10" db="EMBL/GenBank/DDBJ databases">
        <authorList>
            <person name="Varghese N."/>
            <person name="Submissions S."/>
        </authorList>
    </citation>
    <scope>NUCLEOTIDE SEQUENCE [LARGE SCALE GENOMIC DNA]</scope>
    <source>
        <strain evidence="4">DSM 22951</strain>
    </source>
</reference>
<dbReference type="RefSeq" id="WP_109684678.1">
    <property type="nucleotide sequence ID" value="NZ_QGDN01000001.1"/>
</dbReference>
<dbReference type="InterPro" id="IPR007921">
    <property type="entry name" value="CHAP_dom"/>
</dbReference>
<feature type="signal peptide" evidence="1">
    <location>
        <begin position="1"/>
        <end position="18"/>
    </location>
</feature>
<organism evidence="3 4">
    <name type="scientific">Branchiibius hedensis</name>
    <dbReference type="NCBI Taxonomy" id="672460"/>
    <lineage>
        <taxon>Bacteria</taxon>
        <taxon>Bacillati</taxon>
        <taxon>Actinomycetota</taxon>
        <taxon>Actinomycetes</taxon>
        <taxon>Micrococcales</taxon>
        <taxon>Dermacoccaceae</taxon>
        <taxon>Branchiibius</taxon>
    </lineage>
</organism>
<evidence type="ECO:0000313" key="3">
    <source>
        <dbReference type="EMBL" id="SSA34062.1"/>
    </source>
</evidence>
<dbReference type="PROSITE" id="PS51257">
    <property type="entry name" value="PROKAR_LIPOPROTEIN"/>
    <property type="match status" value="1"/>
</dbReference>
<feature type="domain" description="Peptidase C51" evidence="2">
    <location>
        <begin position="78"/>
        <end position="167"/>
    </location>
</feature>